<keyword evidence="2" id="KW-0472">Membrane</keyword>
<accession>A0A7C1NM89</accession>
<keyword evidence="2" id="KW-0812">Transmembrane</keyword>
<dbReference type="EMBL" id="DRHH01000021">
    <property type="protein sequence ID" value="HEB13886.1"/>
    <property type="molecule type" value="Genomic_DNA"/>
</dbReference>
<evidence type="ECO:0000313" key="3">
    <source>
        <dbReference type="EMBL" id="HEB13886.1"/>
    </source>
</evidence>
<proteinExistence type="predicted"/>
<keyword evidence="2" id="KW-1133">Transmembrane helix</keyword>
<name>A0A7C1NM89_UNCKA</name>
<comment type="caution">
    <text evidence="3">The sequence shown here is derived from an EMBL/GenBank/DDBJ whole genome shotgun (WGS) entry which is preliminary data.</text>
</comment>
<feature type="coiled-coil region" evidence="1">
    <location>
        <begin position="9"/>
        <end position="61"/>
    </location>
</feature>
<evidence type="ECO:0000256" key="1">
    <source>
        <dbReference type="SAM" id="Coils"/>
    </source>
</evidence>
<gene>
    <name evidence="3" type="ORF">ENI09_00535</name>
</gene>
<evidence type="ECO:0008006" key="4">
    <source>
        <dbReference type="Google" id="ProtNLM"/>
    </source>
</evidence>
<keyword evidence="1" id="KW-0175">Coiled coil</keyword>
<protein>
    <recommendedName>
        <fullName evidence="4">Tyrosine kinase G-rich domain-containing protein</fullName>
    </recommendedName>
</protein>
<feature type="transmembrane region" description="Helical" evidence="2">
    <location>
        <begin position="119"/>
        <end position="143"/>
    </location>
</feature>
<dbReference type="AlphaFoldDB" id="A0A7C1NM89"/>
<sequence length="148" mass="16696">MEALTTEILSNHQEKIKNKQELLESDIKRLQDNTDSLETEKEVLESRIKTLQKTVSTKQDTASQFALSDAKQELEIKKQDIGDLYIWMNLQSRLLEDMKATKVVKAAASDSTPVSPRPVLNAVIALVLGSFLGILAAFTRYWWGAVFK</sequence>
<evidence type="ECO:0000256" key="2">
    <source>
        <dbReference type="SAM" id="Phobius"/>
    </source>
</evidence>
<dbReference type="Proteomes" id="UP000885744">
    <property type="component" value="Unassembled WGS sequence"/>
</dbReference>
<reference evidence="3" key="1">
    <citation type="journal article" date="2020" name="mSystems">
        <title>Genome- and Community-Level Interaction Insights into Carbon Utilization and Element Cycling Functions of Hydrothermarchaeota in Hydrothermal Sediment.</title>
        <authorList>
            <person name="Zhou Z."/>
            <person name="Liu Y."/>
            <person name="Xu W."/>
            <person name="Pan J."/>
            <person name="Luo Z.H."/>
            <person name="Li M."/>
        </authorList>
    </citation>
    <scope>NUCLEOTIDE SEQUENCE [LARGE SCALE GENOMIC DNA]</scope>
    <source>
        <strain evidence="3">HyVt-365</strain>
    </source>
</reference>
<organism evidence="3">
    <name type="scientific">candidate division WWE3 bacterium</name>
    <dbReference type="NCBI Taxonomy" id="2053526"/>
    <lineage>
        <taxon>Bacteria</taxon>
        <taxon>Katanobacteria</taxon>
    </lineage>
</organism>